<dbReference type="Proteomes" id="UP001492380">
    <property type="component" value="Unassembled WGS sequence"/>
</dbReference>
<feature type="region of interest" description="Disordered" evidence="1">
    <location>
        <begin position="140"/>
        <end position="210"/>
    </location>
</feature>
<reference evidence="2 3" key="1">
    <citation type="submission" date="2024-04" db="EMBL/GenBank/DDBJ databases">
        <title>Phyllosticta paracitricarpa is synonymous to the EU quarantine fungus P. citricarpa based on phylogenomic analyses.</title>
        <authorList>
            <consortium name="Lawrence Berkeley National Laboratory"/>
            <person name="Van Ingen-Buijs V.A."/>
            <person name="Van Westerhoven A.C."/>
            <person name="Haridas S."/>
            <person name="Skiadas P."/>
            <person name="Martin F."/>
            <person name="Groenewald J.Z."/>
            <person name="Crous P.W."/>
            <person name="Seidl M.F."/>
        </authorList>
    </citation>
    <scope>NUCLEOTIDE SEQUENCE [LARGE SCALE GENOMIC DNA]</scope>
    <source>
        <strain evidence="2 3">CBS 123374</strain>
    </source>
</reference>
<protein>
    <submittedName>
        <fullName evidence="2">Uncharacterized protein</fullName>
    </submittedName>
</protein>
<feature type="compositionally biased region" description="Polar residues" evidence="1">
    <location>
        <begin position="151"/>
        <end position="178"/>
    </location>
</feature>
<dbReference type="PANTHER" id="PTHR14742">
    <property type="entry name" value="RIBONUCLEASE P SUBUNIT P21"/>
    <property type="match status" value="1"/>
</dbReference>
<sequence length="219" mass="23376">MARPAVESKDLSIRLKFLDESAHLLSFGAPETSSFLEAQHDQLLRENGIKVPESRRREVCGACGTILIAGHSCKVLLDRRQPPAEQMKGAKRRKPESKVAPSSDFVNRKEKIYVCSNCHSGTRVTLPALKASTFKVKKGVAASAPAPDVRASSTESGNVSTPGPSVAEKSQSGTANVSSKKRAKARKGGLQAMLANSKKESKPASSGFGLDLMDLMRSA</sequence>
<dbReference type="PANTHER" id="PTHR14742:SF3">
    <property type="entry name" value="RIBONUCLEASE MRP PROTEIN SUBUNIT SNM1"/>
    <property type="match status" value="1"/>
</dbReference>
<evidence type="ECO:0000313" key="2">
    <source>
        <dbReference type="EMBL" id="KAK8240259.1"/>
    </source>
</evidence>
<comment type="caution">
    <text evidence="2">The sequence shown here is derived from an EMBL/GenBank/DDBJ whole genome shotgun (WGS) entry which is preliminary data.</text>
</comment>
<dbReference type="InterPro" id="IPR007175">
    <property type="entry name" value="Rpr2/Snm1/Rpp21"/>
</dbReference>
<feature type="region of interest" description="Disordered" evidence="1">
    <location>
        <begin position="83"/>
        <end position="103"/>
    </location>
</feature>
<proteinExistence type="predicted"/>
<dbReference type="EMBL" id="JBBWRZ010000003">
    <property type="protein sequence ID" value="KAK8240259.1"/>
    <property type="molecule type" value="Genomic_DNA"/>
</dbReference>
<evidence type="ECO:0000256" key="1">
    <source>
        <dbReference type="SAM" id="MobiDB-lite"/>
    </source>
</evidence>
<name>A0ABR1YVQ0_9PEZI</name>
<dbReference type="Pfam" id="PF04032">
    <property type="entry name" value="Rpr2"/>
    <property type="match status" value="1"/>
</dbReference>
<evidence type="ECO:0000313" key="3">
    <source>
        <dbReference type="Proteomes" id="UP001492380"/>
    </source>
</evidence>
<gene>
    <name evidence="2" type="ORF">HDK90DRAFT_409785</name>
</gene>
<keyword evidence="3" id="KW-1185">Reference proteome</keyword>
<organism evidence="2 3">
    <name type="scientific">Phyllosticta capitalensis</name>
    <dbReference type="NCBI Taxonomy" id="121624"/>
    <lineage>
        <taxon>Eukaryota</taxon>
        <taxon>Fungi</taxon>
        <taxon>Dikarya</taxon>
        <taxon>Ascomycota</taxon>
        <taxon>Pezizomycotina</taxon>
        <taxon>Dothideomycetes</taxon>
        <taxon>Dothideomycetes incertae sedis</taxon>
        <taxon>Botryosphaeriales</taxon>
        <taxon>Phyllostictaceae</taxon>
        <taxon>Phyllosticta</taxon>
    </lineage>
</organism>
<accession>A0ABR1YVQ0</accession>